<dbReference type="Pfam" id="PF01593">
    <property type="entry name" value="Amino_oxidase"/>
    <property type="match status" value="1"/>
</dbReference>
<keyword evidence="2" id="KW-0456">Lyase</keyword>
<dbReference type="SUPFAM" id="SSF51905">
    <property type="entry name" value="FAD/NAD(P)-binding domain"/>
    <property type="match status" value="1"/>
</dbReference>
<dbReference type="Gene3D" id="3.50.50.60">
    <property type="entry name" value="FAD/NAD(P)-binding domain"/>
    <property type="match status" value="2"/>
</dbReference>
<reference evidence="2 3" key="1">
    <citation type="submission" date="2012-11" db="EMBL/GenBank/DDBJ databases">
        <title>Whole genome sequence of Acidocella aminolytica 101 = DSM 11237.</title>
        <authorList>
            <person name="Azuma Y."/>
            <person name="Higashiura N."/>
            <person name="Hirakawa H."/>
            <person name="Matsushita K."/>
        </authorList>
    </citation>
    <scope>NUCLEOTIDE SEQUENCE [LARGE SCALE GENOMIC DNA]</scope>
    <source>
        <strain evidence="3">101 / DSM 11237</strain>
    </source>
</reference>
<protein>
    <submittedName>
        <fullName evidence="2">Deoxyribodipyrimidine photolyase</fullName>
    </submittedName>
</protein>
<name>A0A0D6PCJ9_9PROT</name>
<evidence type="ECO:0000313" key="2">
    <source>
        <dbReference type="EMBL" id="GAN78584.1"/>
    </source>
</evidence>
<sequence>MARRMWGDEHAHFVALERMSALAAHWAEGLDIRYSTLITSLRQDSTCWLLESEEGEIFGPFDFVILALPAAQAAALLPDASPLWARASTAAMLGCYALMLGLNAPIDLSFDAALVRCGVLSWLSVSQSRPGHQGLPSLVALSSNVWAENHMEDPSDQVIQAMREELERFVNQPLQAVHVDLHRWRYANCPASQDITPALDASLRLAICGDWLHHGRVEAAYLTGYDIAFEVMAVFGAG</sequence>
<evidence type="ECO:0000313" key="3">
    <source>
        <dbReference type="Proteomes" id="UP000032668"/>
    </source>
</evidence>
<dbReference type="PANTHER" id="PTHR16128">
    <property type="entry name" value="FAD/NAD(P)-BINDING OXIDOREDUCTASE FAMILY PROTEIN"/>
    <property type="match status" value="1"/>
</dbReference>
<keyword evidence="3" id="KW-1185">Reference proteome</keyword>
<gene>
    <name evidence="2" type="ORF">Aam_001_016</name>
</gene>
<dbReference type="STRING" id="1120923.SAMN02746095_03334"/>
<dbReference type="InterPro" id="IPR036188">
    <property type="entry name" value="FAD/NAD-bd_sf"/>
</dbReference>
<dbReference type="PANTHER" id="PTHR16128:SF5">
    <property type="entry name" value="FAD_NAD(P)-BINDING OXIDOREDUCTASE FAMILY PROTEIN"/>
    <property type="match status" value="1"/>
</dbReference>
<dbReference type="Proteomes" id="UP000032668">
    <property type="component" value="Unassembled WGS sequence"/>
</dbReference>
<evidence type="ECO:0000259" key="1">
    <source>
        <dbReference type="Pfam" id="PF01593"/>
    </source>
</evidence>
<dbReference type="GO" id="GO:0016491">
    <property type="term" value="F:oxidoreductase activity"/>
    <property type="evidence" value="ECO:0007669"/>
    <property type="project" value="InterPro"/>
</dbReference>
<organism evidence="2 3">
    <name type="scientific">Acidocella aminolytica 101 = DSM 11237</name>
    <dbReference type="NCBI Taxonomy" id="1120923"/>
    <lineage>
        <taxon>Bacteria</taxon>
        <taxon>Pseudomonadati</taxon>
        <taxon>Pseudomonadota</taxon>
        <taxon>Alphaproteobacteria</taxon>
        <taxon>Acetobacterales</taxon>
        <taxon>Acidocellaceae</taxon>
        <taxon>Acidocella</taxon>
    </lineage>
</organism>
<feature type="domain" description="Amine oxidase" evidence="1">
    <location>
        <begin position="19"/>
        <end position="230"/>
    </location>
</feature>
<dbReference type="EMBL" id="BANC01000001">
    <property type="protein sequence ID" value="GAN78584.1"/>
    <property type="molecule type" value="Genomic_DNA"/>
</dbReference>
<comment type="caution">
    <text evidence="2">The sequence shown here is derived from an EMBL/GenBank/DDBJ whole genome shotgun (WGS) entry which is preliminary data.</text>
</comment>
<accession>A0A0D6PCJ9</accession>
<proteinExistence type="predicted"/>
<dbReference type="AlphaFoldDB" id="A0A0D6PCJ9"/>
<dbReference type="GO" id="GO:0016829">
    <property type="term" value="F:lyase activity"/>
    <property type="evidence" value="ECO:0007669"/>
    <property type="project" value="UniProtKB-KW"/>
</dbReference>
<dbReference type="InterPro" id="IPR002937">
    <property type="entry name" value="Amino_oxidase"/>
</dbReference>